<organism evidence="14 15">
    <name type="scientific">Pseudidiomarina andamanensis</name>
    <dbReference type="NCBI Taxonomy" id="1940690"/>
    <lineage>
        <taxon>Bacteria</taxon>
        <taxon>Pseudomonadati</taxon>
        <taxon>Pseudomonadota</taxon>
        <taxon>Gammaproteobacteria</taxon>
        <taxon>Alteromonadales</taxon>
        <taxon>Idiomarinaceae</taxon>
        <taxon>Pseudidiomarina</taxon>
    </lineage>
</organism>
<keyword evidence="7 11" id="KW-0378">Hydrolase</keyword>
<gene>
    <name evidence="11 14" type="primary">mnmE</name>
    <name evidence="11" type="synonym">trmE</name>
    <name evidence="14" type="ORF">D3795_09055</name>
</gene>
<evidence type="ECO:0000256" key="2">
    <source>
        <dbReference type="ARBA" id="ARBA00011043"/>
    </source>
</evidence>
<dbReference type="NCBIfam" id="TIGR00450">
    <property type="entry name" value="mnmE_trmE_thdF"/>
    <property type="match status" value="1"/>
</dbReference>
<evidence type="ECO:0000256" key="6">
    <source>
        <dbReference type="ARBA" id="ARBA00022741"/>
    </source>
</evidence>
<evidence type="ECO:0000256" key="1">
    <source>
        <dbReference type="ARBA" id="ARBA00004496"/>
    </source>
</evidence>
<evidence type="ECO:0000256" key="10">
    <source>
        <dbReference type="ARBA" id="ARBA00023134"/>
    </source>
</evidence>
<comment type="function">
    <text evidence="11">Exhibits a very high intrinsic GTPase hydrolysis rate. Involved in the addition of a carboxymethylaminomethyl (cmnm) group at the wobble position (U34) of certain tRNAs, forming tRNA-cmnm(5)s(2)U34.</text>
</comment>
<dbReference type="HAMAP" id="MF_00379">
    <property type="entry name" value="GTPase_MnmE"/>
    <property type="match status" value="1"/>
</dbReference>
<dbReference type="GO" id="GO:0003924">
    <property type="term" value="F:GTPase activity"/>
    <property type="evidence" value="ECO:0007669"/>
    <property type="project" value="UniProtKB-UniRule"/>
</dbReference>
<feature type="binding site" evidence="11">
    <location>
        <position position="248"/>
    </location>
    <ligand>
        <name>K(+)</name>
        <dbReference type="ChEBI" id="CHEBI:29103"/>
    </ligand>
</feature>
<dbReference type="GO" id="GO:0005525">
    <property type="term" value="F:GTP binding"/>
    <property type="evidence" value="ECO:0007669"/>
    <property type="project" value="UniProtKB-UniRule"/>
</dbReference>
<dbReference type="GO" id="GO:0002098">
    <property type="term" value="P:tRNA wobble uridine modification"/>
    <property type="evidence" value="ECO:0007669"/>
    <property type="project" value="TreeGrafter"/>
</dbReference>
<dbReference type="FunFam" id="3.40.50.300:FF:000249">
    <property type="entry name" value="tRNA modification GTPase MnmE"/>
    <property type="match status" value="1"/>
</dbReference>
<dbReference type="Gene3D" id="1.20.120.430">
    <property type="entry name" value="tRNA modification GTPase MnmE domain 2"/>
    <property type="match status" value="1"/>
</dbReference>
<feature type="binding site" evidence="11">
    <location>
        <position position="26"/>
    </location>
    <ligand>
        <name>(6S)-5-formyl-5,6,7,8-tetrahydrofolate</name>
        <dbReference type="ChEBI" id="CHEBI:57457"/>
    </ligand>
</feature>
<feature type="binding site" evidence="11">
    <location>
        <position position="83"/>
    </location>
    <ligand>
        <name>(6S)-5-formyl-5,6,7,8-tetrahydrofolate</name>
        <dbReference type="ChEBI" id="CHEBI:57457"/>
    </ligand>
</feature>
<keyword evidence="4 11" id="KW-0819">tRNA processing</keyword>
<dbReference type="CDD" id="cd14858">
    <property type="entry name" value="TrmE_N"/>
    <property type="match status" value="1"/>
</dbReference>
<evidence type="ECO:0000256" key="12">
    <source>
        <dbReference type="RuleBase" id="RU003313"/>
    </source>
</evidence>
<feature type="binding site" evidence="11">
    <location>
        <begin position="273"/>
        <end position="276"/>
    </location>
    <ligand>
        <name>GTP</name>
        <dbReference type="ChEBI" id="CHEBI:37565"/>
    </ligand>
</feature>
<dbReference type="InterPro" id="IPR005225">
    <property type="entry name" value="Small_GTP-bd"/>
</dbReference>
<feature type="binding site" evidence="11">
    <location>
        <position position="250"/>
    </location>
    <ligand>
        <name>K(+)</name>
        <dbReference type="ChEBI" id="CHEBI:29103"/>
    </ligand>
</feature>
<proteinExistence type="inferred from homology"/>
<feature type="binding site" evidence="11">
    <location>
        <position position="253"/>
    </location>
    <ligand>
        <name>K(+)</name>
        <dbReference type="ChEBI" id="CHEBI:29103"/>
    </ligand>
</feature>
<feature type="binding site" evidence="11">
    <location>
        <position position="123"/>
    </location>
    <ligand>
        <name>(6S)-5-formyl-5,6,7,8-tetrahydrofolate</name>
        <dbReference type="ChEBI" id="CHEBI:57457"/>
    </ligand>
</feature>
<dbReference type="RefSeq" id="WP_156268076.1">
    <property type="nucleotide sequence ID" value="NZ_CP032551.1"/>
</dbReference>
<accession>A0AA92ETR0</accession>
<dbReference type="Pfam" id="PF01926">
    <property type="entry name" value="MMR_HSR1"/>
    <property type="match status" value="1"/>
</dbReference>
<dbReference type="InterPro" id="IPR027368">
    <property type="entry name" value="MnmE_dom2"/>
</dbReference>
<dbReference type="Proteomes" id="UP000427820">
    <property type="component" value="Chromosome"/>
</dbReference>
<evidence type="ECO:0000256" key="3">
    <source>
        <dbReference type="ARBA" id="ARBA00022490"/>
    </source>
</evidence>
<dbReference type="Gene3D" id="3.40.50.300">
    <property type="entry name" value="P-loop containing nucleotide triphosphate hydrolases"/>
    <property type="match status" value="1"/>
</dbReference>
<protein>
    <recommendedName>
        <fullName evidence="11">tRNA modification GTPase MnmE</fullName>
        <ecNumber evidence="11">3.6.-.-</ecNumber>
    </recommendedName>
</protein>
<evidence type="ECO:0000256" key="5">
    <source>
        <dbReference type="ARBA" id="ARBA00022723"/>
    </source>
</evidence>
<keyword evidence="8 11" id="KW-0460">Magnesium</keyword>
<evidence type="ECO:0000256" key="4">
    <source>
        <dbReference type="ARBA" id="ARBA00022694"/>
    </source>
</evidence>
<comment type="cofactor">
    <cofactor evidence="11">
        <name>K(+)</name>
        <dbReference type="ChEBI" id="CHEBI:29103"/>
    </cofactor>
    <text evidence="11">Binds 1 potassium ion per subunit.</text>
</comment>
<comment type="subcellular location">
    <subcellularLocation>
        <location evidence="1 11">Cytoplasm</location>
    </subcellularLocation>
</comment>
<dbReference type="InterPro" id="IPR025867">
    <property type="entry name" value="MnmE_helical"/>
</dbReference>
<dbReference type="InterPro" id="IPR027266">
    <property type="entry name" value="TrmE/GcvT-like"/>
</dbReference>
<keyword evidence="6 11" id="KW-0547">Nucleotide-binding</keyword>
<dbReference type="EC" id="3.6.-.-" evidence="11"/>
<keyword evidence="5 11" id="KW-0479">Metal-binding</keyword>
<dbReference type="InterPro" id="IPR027417">
    <property type="entry name" value="P-loop_NTPase"/>
</dbReference>
<dbReference type="GO" id="GO:0030488">
    <property type="term" value="P:tRNA methylation"/>
    <property type="evidence" value="ECO:0007669"/>
    <property type="project" value="TreeGrafter"/>
</dbReference>
<dbReference type="SUPFAM" id="SSF116878">
    <property type="entry name" value="TrmE connector domain"/>
    <property type="match status" value="1"/>
</dbReference>
<dbReference type="GO" id="GO:0046872">
    <property type="term" value="F:metal ion binding"/>
    <property type="evidence" value="ECO:0007669"/>
    <property type="project" value="UniProtKB-KW"/>
</dbReference>
<dbReference type="InterPro" id="IPR031168">
    <property type="entry name" value="G_TrmE"/>
</dbReference>
<evidence type="ECO:0000256" key="9">
    <source>
        <dbReference type="ARBA" id="ARBA00022958"/>
    </source>
</evidence>
<comment type="similarity">
    <text evidence="2 11 12">Belongs to the TRAFAC class TrmE-Era-EngA-EngB-Septin-like GTPase superfamily. TrmE GTPase family.</text>
</comment>
<keyword evidence="10 11" id="KW-0342">GTP-binding</keyword>
<feature type="binding site" evidence="11">
    <location>
        <position position="233"/>
    </location>
    <ligand>
        <name>Mg(2+)</name>
        <dbReference type="ChEBI" id="CHEBI:18420"/>
    </ligand>
</feature>
<dbReference type="PANTHER" id="PTHR42714:SF2">
    <property type="entry name" value="TRNA MODIFICATION GTPASE GTPBP3, MITOCHONDRIAL"/>
    <property type="match status" value="1"/>
</dbReference>
<dbReference type="InterPro" id="IPR006073">
    <property type="entry name" value="GTP-bd"/>
</dbReference>
<feature type="binding site" evidence="11">
    <location>
        <position position="457"/>
    </location>
    <ligand>
        <name>(6S)-5-formyl-5,6,7,8-tetrahydrofolate</name>
        <dbReference type="ChEBI" id="CHEBI:57457"/>
    </ligand>
</feature>
<evidence type="ECO:0000256" key="8">
    <source>
        <dbReference type="ARBA" id="ARBA00022842"/>
    </source>
</evidence>
<sequence length="457" mass="50187">MDFELTNDTIVAQATPPGRGGVGIVRVSGPAARSVAERMLGYCPAPRKAEYLPFKDLHGAVLDEGIALFFQGPNSFTGEDVLELQGHGGPVLIDMIIKAILDFPDVRPARPGEFSERAFLNDKLDLTQAEAIADLIDTTSEQAAKAALQSLQGGFSHEIDQLVDQVIHLRMYVEAAIDFPDEEIDFLSDGKVATDLEGIIDRLQQVMVQAKQGTLLREGMKVVIAGRPNAGKSSLLNALAGRESAIVTAIAGTTRDVLREHIQIDGMPLHIIDTAGLRESPDEVERIGIQRAWDEIRGADRVLFMVDAIETNAVHPADIWPEFFEQLPDDLPFTVIRNKVDLNEEPVTIEDIGGIPVLHLSAKTGRGIDLLREHLKHCVGYTATSEGSFMARRRHLDALERAREHLMVGQEQLEMNLAGELLAEELRLTQQHLNEITGEFTSDDLLGKIFSSFCIGK</sequence>
<dbReference type="FunFam" id="3.30.1360.120:FF:000001">
    <property type="entry name" value="tRNA modification GTPase MnmE"/>
    <property type="match status" value="1"/>
</dbReference>
<dbReference type="Pfam" id="PF12631">
    <property type="entry name" value="MnmE_helical"/>
    <property type="match status" value="1"/>
</dbReference>
<keyword evidence="3 11" id="KW-0963">Cytoplasm</keyword>
<dbReference type="Pfam" id="PF10396">
    <property type="entry name" value="TrmE_N"/>
    <property type="match status" value="1"/>
</dbReference>
<feature type="binding site" evidence="11">
    <location>
        <position position="229"/>
    </location>
    <ligand>
        <name>K(+)</name>
        <dbReference type="ChEBI" id="CHEBI:29103"/>
    </ligand>
</feature>
<dbReference type="InterPro" id="IPR004520">
    <property type="entry name" value="GTPase_MnmE"/>
</dbReference>
<dbReference type="PROSITE" id="PS51709">
    <property type="entry name" value="G_TRME"/>
    <property type="match status" value="1"/>
</dbReference>
<feature type="binding site" evidence="11">
    <location>
        <position position="254"/>
    </location>
    <ligand>
        <name>Mg(2+)</name>
        <dbReference type="ChEBI" id="CHEBI:18420"/>
    </ligand>
</feature>
<reference evidence="14 15" key="1">
    <citation type="submission" date="2018-09" db="EMBL/GenBank/DDBJ databases">
        <title>Whole genome sequencing of Idiomarina andamanensis W-5T (LMG 29773T= JCM 31645T).</title>
        <authorList>
            <person name="Das S.K."/>
        </authorList>
    </citation>
    <scope>NUCLEOTIDE SEQUENCE [LARGE SCALE GENOMIC DNA]</scope>
    <source>
        <strain evidence="14 15">W-5T</strain>
    </source>
</reference>
<feature type="binding site" evidence="11">
    <location>
        <begin position="248"/>
        <end position="254"/>
    </location>
    <ligand>
        <name>GTP</name>
        <dbReference type="ChEBI" id="CHEBI:37565"/>
    </ligand>
</feature>
<evidence type="ECO:0000313" key="15">
    <source>
        <dbReference type="Proteomes" id="UP000427820"/>
    </source>
</evidence>
<feature type="binding site" evidence="11">
    <location>
        <begin position="229"/>
        <end position="234"/>
    </location>
    <ligand>
        <name>GTP</name>
        <dbReference type="ChEBI" id="CHEBI:37565"/>
    </ligand>
</feature>
<dbReference type="NCBIfam" id="TIGR00231">
    <property type="entry name" value="small_GTP"/>
    <property type="match status" value="1"/>
</dbReference>
<evidence type="ECO:0000259" key="13">
    <source>
        <dbReference type="PROSITE" id="PS51709"/>
    </source>
</evidence>
<dbReference type="PANTHER" id="PTHR42714">
    <property type="entry name" value="TRNA MODIFICATION GTPASE GTPBP3"/>
    <property type="match status" value="1"/>
</dbReference>
<keyword evidence="9 11" id="KW-0630">Potassium</keyword>
<dbReference type="GO" id="GO:0005829">
    <property type="term" value="C:cytosol"/>
    <property type="evidence" value="ECO:0007669"/>
    <property type="project" value="TreeGrafter"/>
</dbReference>
<dbReference type="SUPFAM" id="SSF52540">
    <property type="entry name" value="P-loop containing nucleoside triphosphate hydrolases"/>
    <property type="match status" value="1"/>
</dbReference>
<dbReference type="KEGG" id="panm:D3795_09055"/>
<keyword evidence="15" id="KW-1185">Reference proteome</keyword>
<feature type="domain" description="TrmE-type G" evidence="13">
    <location>
        <begin position="219"/>
        <end position="380"/>
    </location>
</feature>
<evidence type="ECO:0000313" key="14">
    <source>
        <dbReference type="EMBL" id="QGT96293.1"/>
    </source>
</evidence>
<dbReference type="InterPro" id="IPR018948">
    <property type="entry name" value="GTP-bd_TrmE_N"/>
</dbReference>
<name>A0AA92ETR0_9GAMM</name>
<evidence type="ECO:0000256" key="11">
    <source>
        <dbReference type="HAMAP-Rule" id="MF_00379"/>
    </source>
</evidence>
<dbReference type="CDD" id="cd04164">
    <property type="entry name" value="trmE"/>
    <property type="match status" value="1"/>
</dbReference>
<evidence type="ECO:0000256" key="7">
    <source>
        <dbReference type="ARBA" id="ARBA00022801"/>
    </source>
</evidence>
<dbReference type="EMBL" id="CP032551">
    <property type="protein sequence ID" value="QGT96293.1"/>
    <property type="molecule type" value="Genomic_DNA"/>
</dbReference>
<dbReference type="AlphaFoldDB" id="A0AA92ETR0"/>
<comment type="caution">
    <text evidence="11">Lacks conserved residue(s) required for the propagation of feature annotation.</text>
</comment>
<dbReference type="Gene3D" id="3.30.1360.120">
    <property type="entry name" value="Probable tRNA modification gtpase trme, domain 1"/>
    <property type="match status" value="1"/>
</dbReference>
<comment type="subunit">
    <text evidence="11">Homodimer. Heterotetramer of two MnmE and two MnmG subunits.</text>
</comment>
<dbReference type="NCBIfam" id="NF003661">
    <property type="entry name" value="PRK05291.1-3"/>
    <property type="match status" value="1"/>
</dbReference>